<dbReference type="PANTHER" id="PTHR30250">
    <property type="entry name" value="PST FAMILY PREDICTED COLANIC ACID TRANSPORTER"/>
    <property type="match status" value="1"/>
</dbReference>
<evidence type="ECO:0000313" key="7">
    <source>
        <dbReference type="EMBL" id="KYC45244.1"/>
    </source>
</evidence>
<evidence type="ECO:0000256" key="2">
    <source>
        <dbReference type="ARBA" id="ARBA00022475"/>
    </source>
</evidence>
<dbReference type="EMBL" id="LNJC01000050">
    <property type="protein sequence ID" value="KYC49056.1"/>
    <property type="molecule type" value="Genomic_DNA"/>
</dbReference>
<evidence type="ECO:0000313" key="9">
    <source>
        <dbReference type="EMBL" id="KYC49056.1"/>
    </source>
</evidence>
<dbReference type="InterPro" id="IPR002797">
    <property type="entry name" value="Polysacc_synth"/>
</dbReference>
<keyword evidence="3 6" id="KW-0812">Transmembrane</keyword>
<reference evidence="10 11" key="1">
    <citation type="journal article" date="2016" name="ISME J.">
        <title>Chasing the elusive Euryarchaeota class WSA2: genomes reveal a uniquely fastidious methyl-reducing methanogen.</title>
        <authorList>
            <person name="Nobu M.K."/>
            <person name="Narihiro T."/>
            <person name="Kuroda K."/>
            <person name="Mei R."/>
            <person name="Liu W.T."/>
        </authorList>
    </citation>
    <scope>NUCLEOTIDE SEQUENCE [LARGE SCALE GENOMIC DNA]</scope>
    <source>
        <strain evidence="7">B03fssc0709_Meth_Bin005</strain>
        <strain evidence="8">B15fssc0709_Meth_Bin003</strain>
        <strain evidence="9">BMIXfssc0709_Meth_Bin006</strain>
    </source>
</reference>
<feature type="transmembrane region" description="Helical" evidence="6">
    <location>
        <begin position="215"/>
        <end position="239"/>
    </location>
</feature>
<keyword evidence="5 6" id="KW-0472">Membrane</keyword>
<dbReference type="Pfam" id="PF01943">
    <property type="entry name" value="Polysacc_synt"/>
    <property type="match status" value="1"/>
</dbReference>
<sequence length="473" mass="53484">MNIARNIAKNTVVLLISQIVTYVLAFLYTIYLARYLGVEGFGTLSFALAFTGLFSVIGDLGLSTLTTREVSRNKSLVGKYLINVTTIKIMLTILMFLLIVVLLNVLGYPDQIIYFTCVISVSYILANFSSLFTAFFQAFVKMEYQALSQILLSVSLLSGVIFSINQNYGIMAFAFVYLIAYLIQFLFLFFTFLFKFKISKSNVDLTFWKDLLIKALPLSLALIFSTISFRVDAVLLSYLANNSAVGLYSAAYKLMEALIFIPTIFATVVLPVFASFYVSSKDSLKIAYGKSFKYLSIIGFPIAMGVMMLANEIILFIYNSEFTQSEIVLKIVIWAIPFIFLSYLLKIFLISTDKQNLLFKIVLMTMTLNVILNLIVIPIYSFIGASVVTVITEFLTFLLCFYFISVNVYKIPIKNYMLKPLFASAIMALFISIVKIDLFLTIFSSILIYFLTLVLIKTFSEDDLILVKQVFKL</sequence>
<dbReference type="Proteomes" id="UP000091929">
    <property type="component" value="Unassembled WGS sequence"/>
</dbReference>
<feature type="transmembrane region" description="Helical" evidence="6">
    <location>
        <begin position="44"/>
        <end position="65"/>
    </location>
</feature>
<accession>A0A150IKP8</accession>
<evidence type="ECO:0000256" key="1">
    <source>
        <dbReference type="ARBA" id="ARBA00004651"/>
    </source>
</evidence>
<feature type="transmembrane region" description="Helical" evidence="6">
    <location>
        <begin position="170"/>
        <end position="194"/>
    </location>
</feature>
<feature type="transmembrane region" description="Helical" evidence="6">
    <location>
        <begin position="86"/>
        <end position="106"/>
    </location>
</feature>
<dbReference type="EMBL" id="LNGE01000025">
    <property type="protein sequence ID" value="KYC45244.1"/>
    <property type="molecule type" value="Genomic_DNA"/>
</dbReference>
<dbReference type="InterPro" id="IPR050833">
    <property type="entry name" value="Poly_Biosynth_Transport"/>
</dbReference>
<evidence type="ECO:0000256" key="5">
    <source>
        <dbReference type="ARBA" id="ARBA00023136"/>
    </source>
</evidence>
<comment type="caution">
    <text evidence="7">The sequence shown here is derived from an EMBL/GenBank/DDBJ whole genome shotgun (WGS) entry which is preliminary data.</text>
</comment>
<feature type="transmembrane region" description="Helical" evidence="6">
    <location>
        <begin position="416"/>
        <end position="434"/>
    </location>
</feature>
<dbReference type="PANTHER" id="PTHR30250:SF11">
    <property type="entry name" value="O-ANTIGEN TRANSPORTER-RELATED"/>
    <property type="match status" value="1"/>
</dbReference>
<evidence type="ECO:0000256" key="6">
    <source>
        <dbReference type="SAM" id="Phobius"/>
    </source>
</evidence>
<proteinExistence type="predicted"/>
<accession>A0A150IVP0</accession>
<dbReference type="CDD" id="cd13128">
    <property type="entry name" value="MATE_Wzx_like"/>
    <property type="match status" value="1"/>
</dbReference>
<dbReference type="GO" id="GO:0005886">
    <property type="term" value="C:plasma membrane"/>
    <property type="evidence" value="ECO:0007669"/>
    <property type="project" value="UniProtKB-SubCell"/>
</dbReference>
<gene>
    <name evidence="7" type="ORF">APG10_01051</name>
    <name evidence="8" type="ORF">APG11_01565</name>
    <name evidence="9" type="ORF">APG12_01699</name>
</gene>
<keyword evidence="4 6" id="KW-1133">Transmembrane helix</keyword>
<protein>
    <submittedName>
        <fullName evidence="7">Colanic acid exporter</fullName>
    </submittedName>
</protein>
<comment type="subcellular location">
    <subcellularLocation>
        <location evidence="1">Cell membrane</location>
        <topology evidence="1">Multi-pass membrane protein</topology>
    </subcellularLocation>
</comment>
<feature type="transmembrane region" description="Helical" evidence="6">
    <location>
        <begin position="327"/>
        <end position="345"/>
    </location>
</feature>
<name>A0A150IKP8_9EURY</name>
<dbReference type="Proteomes" id="UP000092403">
    <property type="component" value="Unassembled WGS sequence"/>
</dbReference>
<feature type="transmembrane region" description="Helical" evidence="6">
    <location>
        <begin position="146"/>
        <end position="164"/>
    </location>
</feature>
<dbReference type="AlphaFoldDB" id="A0A150IKP8"/>
<evidence type="ECO:0000256" key="3">
    <source>
        <dbReference type="ARBA" id="ARBA00022692"/>
    </source>
</evidence>
<feature type="transmembrane region" description="Helical" evidence="6">
    <location>
        <begin position="259"/>
        <end position="280"/>
    </location>
</feature>
<evidence type="ECO:0000313" key="10">
    <source>
        <dbReference type="Proteomes" id="UP000091929"/>
    </source>
</evidence>
<dbReference type="EMBL" id="LNGF01000039">
    <property type="protein sequence ID" value="KYC46930.1"/>
    <property type="molecule type" value="Genomic_DNA"/>
</dbReference>
<accession>A0A150IPQ0</accession>
<feature type="transmembrane region" description="Helical" evidence="6">
    <location>
        <begin position="112"/>
        <end position="134"/>
    </location>
</feature>
<evidence type="ECO:0000313" key="8">
    <source>
        <dbReference type="EMBL" id="KYC46930.1"/>
    </source>
</evidence>
<feature type="transmembrane region" description="Helical" evidence="6">
    <location>
        <begin position="382"/>
        <end position="404"/>
    </location>
</feature>
<evidence type="ECO:0000256" key="4">
    <source>
        <dbReference type="ARBA" id="ARBA00022989"/>
    </source>
</evidence>
<feature type="transmembrane region" description="Helical" evidence="6">
    <location>
        <begin position="12"/>
        <end position="32"/>
    </location>
</feature>
<organism evidence="7 11">
    <name type="scientific">Candidatus Methanofastidiosum methylothiophilum</name>
    <dbReference type="NCBI Taxonomy" id="1705564"/>
    <lineage>
        <taxon>Archaea</taxon>
        <taxon>Methanobacteriati</taxon>
        <taxon>Methanobacteriota</taxon>
        <taxon>Stenosarchaea group</taxon>
        <taxon>Candidatus Methanofastidiosia</taxon>
        <taxon>Candidatus Methanofastidiosales</taxon>
        <taxon>Candidatus Methanofastidiosaceae</taxon>
        <taxon>Candidatus Methanofastidiosum</taxon>
    </lineage>
</organism>
<feature type="transmembrane region" description="Helical" evidence="6">
    <location>
        <begin position="292"/>
        <end position="315"/>
    </location>
</feature>
<keyword evidence="2" id="KW-1003">Cell membrane</keyword>
<feature type="transmembrane region" description="Helical" evidence="6">
    <location>
        <begin position="357"/>
        <end position="376"/>
    </location>
</feature>
<evidence type="ECO:0000313" key="11">
    <source>
        <dbReference type="Proteomes" id="UP000092401"/>
    </source>
</evidence>
<dbReference type="Proteomes" id="UP000092401">
    <property type="component" value="Unassembled WGS sequence"/>
</dbReference>